<feature type="non-terminal residue" evidence="2">
    <location>
        <position position="1"/>
    </location>
</feature>
<sequence>KIIDVKFDKLNRVVHLADIHIRLFQRHAEYKKSFKKLYKQLKKIDLDQGVIVVAGDILHAKLDMSPEMIELTSDFLTNLAKIAPTLVIDGNHDLNLSNPHRMNSLYPIIKNIDHPDLHYLSESDIYRVADTEFAVFSIIDAYANPENWPSVDDMTAKTKIALYHGPVYGAKTDTRYMISSRHVEVGEFDGFDIAMLGDIHTHQVMQRRNKSKNLPIVTYCSSLIQQNHGEKIDGHGYVVWELPSCKMEFHELKSDTGYATIEIKSEDLNKLVIPDNLPKNLRLRIYANIENTKLKKIIAVIRKKYKLLDIAINPSKPDPQSPSTQLERFDVGDLSDVNVQNSLIRDWLLSNYPIISDETIESVVEI</sequence>
<feature type="non-terminal residue" evidence="2">
    <location>
        <position position="366"/>
    </location>
</feature>
<organism evidence="2">
    <name type="scientific">marine metagenome</name>
    <dbReference type="NCBI Taxonomy" id="408172"/>
    <lineage>
        <taxon>unclassified sequences</taxon>
        <taxon>metagenomes</taxon>
        <taxon>ecological metagenomes</taxon>
    </lineage>
</organism>
<reference evidence="2" key="1">
    <citation type="submission" date="2018-05" db="EMBL/GenBank/DDBJ databases">
        <authorList>
            <person name="Lanie J.A."/>
            <person name="Ng W.-L."/>
            <person name="Kazmierczak K.M."/>
            <person name="Andrzejewski T.M."/>
            <person name="Davidsen T.M."/>
            <person name="Wayne K.J."/>
            <person name="Tettelin H."/>
            <person name="Glass J.I."/>
            <person name="Rusch D."/>
            <person name="Podicherti R."/>
            <person name="Tsui H.-C.T."/>
            <person name="Winkler M.E."/>
        </authorList>
    </citation>
    <scope>NUCLEOTIDE SEQUENCE</scope>
</reference>
<dbReference type="InterPro" id="IPR050535">
    <property type="entry name" value="DNA_Repair-Maintenance_Comp"/>
</dbReference>
<dbReference type="SUPFAM" id="SSF56300">
    <property type="entry name" value="Metallo-dependent phosphatases"/>
    <property type="match status" value="1"/>
</dbReference>
<dbReference type="InterPro" id="IPR029052">
    <property type="entry name" value="Metallo-depent_PP-like"/>
</dbReference>
<accession>A0A382NQS6</accession>
<dbReference type="InterPro" id="IPR004843">
    <property type="entry name" value="Calcineurin-like_PHP"/>
</dbReference>
<dbReference type="GO" id="GO:0016787">
    <property type="term" value="F:hydrolase activity"/>
    <property type="evidence" value="ECO:0007669"/>
    <property type="project" value="InterPro"/>
</dbReference>
<dbReference type="Pfam" id="PF00149">
    <property type="entry name" value="Metallophos"/>
    <property type="match status" value="1"/>
</dbReference>
<dbReference type="Gene3D" id="3.60.21.10">
    <property type="match status" value="1"/>
</dbReference>
<evidence type="ECO:0000259" key="1">
    <source>
        <dbReference type="Pfam" id="PF00149"/>
    </source>
</evidence>
<dbReference type="PANTHER" id="PTHR30337">
    <property type="entry name" value="COMPONENT OF ATP-DEPENDENT DSDNA EXONUCLEASE"/>
    <property type="match status" value="1"/>
</dbReference>
<gene>
    <name evidence="2" type="ORF">METZ01_LOCUS314946</name>
</gene>
<dbReference type="AlphaFoldDB" id="A0A382NQS6"/>
<name>A0A382NQS6_9ZZZZ</name>
<dbReference type="EMBL" id="UINC01101351">
    <property type="protein sequence ID" value="SVC62092.1"/>
    <property type="molecule type" value="Genomic_DNA"/>
</dbReference>
<proteinExistence type="predicted"/>
<evidence type="ECO:0000313" key="2">
    <source>
        <dbReference type="EMBL" id="SVC62092.1"/>
    </source>
</evidence>
<protein>
    <recommendedName>
        <fullName evidence="1">Calcineurin-like phosphoesterase domain-containing protein</fullName>
    </recommendedName>
</protein>
<feature type="domain" description="Calcineurin-like phosphoesterase" evidence="1">
    <location>
        <begin position="12"/>
        <end position="201"/>
    </location>
</feature>